<evidence type="ECO:0000313" key="2">
    <source>
        <dbReference type="EMBL" id="KAF2746153.1"/>
    </source>
</evidence>
<evidence type="ECO:0000256" key="1">
    <source>
        <dbReference type="SAM" id="MobiDB-lite"/>
    </source>
</evidence>
<name>A0A6A6V7U9_9PLEO</name>
<dbReference type="AlphaFoldDB" id="A0A6A6V7U9"/>
<accession>A0A6A6V7U9</accession>
<feature type="region of interest" description="Disordered" evidence="1">
    <location>
        <begin position="1"/>
        <end position="20"/>
    </location>
</feature>
<evidence type="ECO:0000313" key="3">
    <source>
        <dbReference type="Proteomes" id="UP000799440"/>
    </source>
</evidence>
<keyword evidence="3" id="KW-1185">Reference proteome</keyword>
<gene>
    <name evidence="2" type="ORF">M011DRAFT_405227</name>
</gene>
<feature type="compositionally biased region" description="Polar residues" evidence="1">
    <location>
        <begin position="1"/>
        <end position="10"/>
    </location>
</feature>
<organism evidence="2 3">
    <name type="scientific">Sporormia fimetaria CBS 119925</name>
    <dbReference type="NCBI Taxonomy" id="1340428"/>
    <lineage>
        <taxon>Eukaryota</taxon>
        <taxon>Fungi</taxon>
        <taxon>Dikarya</taxon>
        <taxon>Ascomycota</taxon>
        <taxon>Pezizomycotina</taxon>
        <taxon>Dothideomycetes</taxon>
        <taxon>Pleosporomycetidae</taxon>
        <taxon>Pleosporales</taxon>
        <taxon>Sporormiaceae</taxon>
        <taxon>Sporormia</taxon>
    </lineage>
</organism>
<protein>
    <submittedName>
        <fullName evidence="2">Uncharacterized protein</fullName>
    </submittedName>
</protein>
<sequence>MSVDPTTSSAIDDDTTPLSRIVSPSSLPDLSILPLPLPASALPVGQLVSKHSQYNPTTLSDRDYDDAGTRWYKDVVLLSRNGEFIKSLGGVLYIPKPSEGTEVGTIEAREMIVRMLKDPEAALRKVLSDEGARRWIEEQEDGAEIGFVTAVREVVNPSYRHATLVDRGAGNWEVVRAVGGQGQGGQKRRGSGLDVDTGSKMDAVGVIVKELVVGESVRLGEEELGTGFWVEG</sequence>
<proteinExistence type="predicted"/>
<dbReference type="Proteomes" id="UP000799440">
    <property type="component" value="Unassembled WGS sequence"/>
</dbReference>
<reference evidence="2" key="1">
    <citation type="journal article" date="2020" name="Stud. Mycol.">
        <title>101 Dothideomycetes genomes: a test case for predicting lifestyles and emergence of pathogens.</title>
        <authorList>
            <person name="Haridas S."/>
            <person name="Albert R."/>
            <person name="Binder M."/>
            <person name="Bloem J."/>
            <person name="Labutti K."/>
            <person name="Salamov A."/>
            <person name="Andreopoulos B."/>
            <person name="Baker S."/>
            <person name="Barry K."/>
            <person name="Bills G."/>
            <person name="Bluhm B."/>
            <person name="Cannon C."/>
            <person name="Castanera R."/>
            <person name="Culley D."/>
            <person name="Daum C."/>
            <person name="Ezra D."/>
            <person name="Gonzalez J."/>
            <person name="Henrissat B."/>
            <person name="Kuo A."/>
            <person name="Liang C."/>
            <person name="Lipzen A."/>
            <person name="Lutzoni F."/>
            <person name="Magnuson J."/>
            <person name="Mondo S."/>
            <person name="Nolan M."/>
            <person name="Ohm R."/>
            <person name="Pangilinan J."/>
            <person name="Park H.-J."/>
            <person name="Ramirez L."/>
            <person name="Alfaro M."/>
            <person name="Sun H."/>
            <person name="Tritt A."/>
            <person name="Yoshinaga Y."/>
            <person name="Zwiers L.-H."/>
            <person name="Turgeon B."/>
            <person name="Goodwin S."/>
            <person name="Spatafora J."/>
            <person name="Crous P."/>
            <person name="Grigoriev I."/>
        </authorList>
    </citation>
    <scope>NUCLEOTIDE SEQUENCE</scope>
    <source>
        <strain evidence="2">CBS 119925</strain>
    </source>
</reference>
<dbReference type="OrthoDB" id="3920403at2759"/>
<dbReference type="EMBL" id="MU006579">
    <property type="protein sequence ID" value="KAF2746153.1"/>
    <property type="molecule type" value="Genomic_DNA"/>
</dbReference>